<dbReference type="PANTHER" id="PTHR37947">
    <property type="entry name" value="BLL2462 PROTEIN"/>
    <property type="match status" value="1"/>
</dbReference>
<dbReference type="PROSITE" id="PS50234">
    <property type="entry name" value="VWFA"/>
    <property type="match status" value="1"/>
</dbReference>
<evidence type="ECO:0000256" key="1">
    <source>
        <dbReference type="SAM" id="Phobius"/>
    </source>
</evidence>
<evidence type="ECO:0000259" key="2">
    <source>
        <dbReference type="PROSITE" id="PS50234"/>
    </source>
</evidence>
<protein>
    <submittedName>
        <fullName evidence="3">Uncharacterized membrane protein</fullName>
    </submittedName>
</protein>
<comment type="caution">
    <text evidence="3">The sequence shown here is derived from an EMBL/GenBank/DDBJ whole genome shotgun (WGS) entry which is preliminary data.</text>
</comment>
<dbReference type="PANTHER" id="PTHR37947:SF1">
    <property type="entry name" value="BLL2462 PROTEIN"/>
    <property type="match status" value="1"/>
</dbReference>
<keyword evidence="1" id="KW-0472">Membrane</keyword>
<feature type="domain" description="VWFA" evidence="2">
    <location>
        <begin position="364"/>
        <end position="508"/>
    </location>
</feature>
<feature type="transmembrane region" description="Helical" evidence="1">
    <location>
        <begin position="12"/>
        <end position="28"/>
    </location>
</feature>
<dbReference type="RefSeq" id="WP_048092523.1">
    <property type="nucleotide sequence ID" value="NZ_JMIY01000007.1"/>
</dbReference>
<reference evidence="3 4" key="1">
    <citation type="journal article" date="2013" name="Nature">
        <title>Anaerobic oxidation of methane coupled to nitrate reduction in a novel archaeal lineage.</title>
        <authorList>
            <person name="Haroon M.F."/>
            <person name="Hu S."/>
            <person name="Shi Y."/>
            <person name="Imelfort M."/>
            <person name="Keller J."/>
            <person name="Hugenholtz P."/>
            <person name="Yuan Z."/>
            <person name="Tyson G.W."/>
        </authorList>
    </citation>
    <scope>NUCLEOTIDE SEQUENCE [LARGE SCALE GENOMIC DNA]</scope>
    <source>
        <strain evidence="3 4">ANME-2d</strain>
    </source>
</reference>
<dbReference type="Pfam" id="PF00092">
    <property type="entry name" value="VWA"/>
    <property type="match status" value="1"/>
</dbReference>
<keyword evidence="4" id="KW-1185">Reference proteome</keyword>
<dbReference type="AlphaFoldDB" id="A0A062UZV6"/>
<dbReference type="EMBL" id="JMIY01000007">
    <property type="protein sequence ID" value="KCZ70702.1"/>
    <property type="molecule type" value="Genomic_DNA"/>
</dbReference>
<dbReference type="Gene3D" id="3.40.50.410">
    <property type="entry name" value="von Willebrand factor, type A domain"/>
    <property type="match status" value="1"/>
</dbReference>
<sequence>MDLTPPQFANPLILLLISPLALAGWYAIRRGISRPLVISRVIILSLLIIALASPFTLGTSTIRDEAPRIAVVSDKTMSMDLFNMDTGEKLFESLKSRTPTTYRQFAGVNSPIGDEVISAAENNNIVLVSDGNSNYGKDLFDAISFVSGTGTRVYAVRQEPIHNDASVEIESAKNLIIGNENVFNIIVRQAGSEISYRLDVDIDGAPVKSEAITQTERTNVTSVYYTFDSLGTHRVTATITPEGEDRFKDNNVFYKSVFVVPKPEVLAVTDDTGSPLYTVIDSLYAVTRSSTVPDDLSRYKAVIIDNRGAAQLSADVLREYVGGGGGLVVVGGDISYDKGNYNNSPVEALLPIISRAGEYKGGRNLVILIDSSGSTILGDATTGLTFIGLINANAISIVQNIGRDSRIGVAAFSGVTAETDMLSMSSDANRAELERFIRDIGPDTKGGENPTDIDKGLRAAENLLNSVSGTKEIIVISDGQIHPDGFEEAKKTVEDLKSKGIHITFIQIILSYEVNAKADKLYDDLAKIFGENAKVVDPGHKICEKNRPCLEGDEKQPEITPTPTPTPDYRQYNIEPIDTGHFITRYINLSADITGYNEVIPKLGADELVATSPGYKPILTVWSFGLGRVAAFTTDNGAGETRWAPAVYSGENSRLIPSMINWAIGDPRPKEGVVIQAEDIWAGTPGRVIITSDTLPQVRLDGTALDLSRTGPVTYEASINPDKEGFHDLSGYGIAVNYPLEYREIGFNEKLSTAIASSGGRVYSENEVEGLLLMDIKERAIRTVQEPVSKKEPFLLAALILFLGEVIIRRLKDYRKERPLIQDNPVG</sequence>
<dbReference type="Proteomes" id="UP000027153">
    <property type="component" value="Unassembled WGS sequence"/>
</dbReference>
<name>A0A062UZV6_9EURY</name>
<keyword evidence="1" id="KW-1133">Transmembrane helix</keyword>
<dbReference type="InterPro" id="IPR036465">
    <property type="entry name" value="vWFA_dom_sf"/>
</dbReference>
<keyword evidence="1" id="KW-0812">Transmembrane</keyword>
<dbReference type="InterPro" id="IPR002035">
    <property type="entry name" value="VWF_A"/>
</dbReference>
<dbReference type="OrthoDB" id="147382at2157"/>
<proteinExistence type="predicted"/>
<dbReference type="SMART" id="SM00327">
    <property type="entry name" value="VWA"/>
    <property type="match status" value="1"/>
</dbReference>
<dbReference type="SUPFAM" id="SSF53300">
    <property type="entry name" value="vWA-like"/>
    <property type="match status" value="1"/>
</dbReference>
<feature type="transmembrane region" description="Helical" evidence="1">
    <location>
        <begin position="37"/>
        <end position="57"/>
    </location>
</feature>
<dbReference type="InterPro" id="IPR029062">
    <property type="entry name" value="Class_I_gatase-like"/>
</dbReference>
<evidence type="ECO:0000313" key="4">
    <source>
        <dbReference type="Proteomes" id="UP000027153"/>
    </source>
</evidence>
<accession>A0A062UZV6</accession>
<evidence type="ECO:0000313" key="3">
    <source>
        <dbReference type="EMBL" id="KCZ70702.1"/>
    </source>
</evidence>
<gene>
    <name evidence="3" type="ORF">ANME2D_02725</name>
</gene>
<dbReference type="CDD" id="cd00198">
    <property type="entry name" value="vWFA"/>
    <property type="match status" value="1"/>
</dbReference>
<dbReference type="Gene3D" id="3.40.50.880">
    <property type="match status" value="1"/>
</dbReference>
<organism evidence="3 4">
    <name type="scientific">Candidatus Methanoperedens nitratireducens</name>
    <dbReference type="NCBI Taxonomy" id="1392998"/>
    <lineage>
        <taxon>Archaea</taxon>
        <taxon>Methanobacteriati</taxon>
        <taxon>Methanobacteriota</taxon>
        <taxon>Stenosarchaea group</taxon>
        <taxon>Methanomicrobia</taxon>
        <taxon>Methanosarcinales</taxon>
        <taxon>ANME-2 cluster</taxon>
        <taxon>Candidatus Methanoperedentaceae</taxon>
        <taxon>Candidatus Methanoperedens</taxon>
    </lineage>
</organism>
<dbReference type="SUPFAM" id="SSF52317">
    <property type="entry name" value="Class I glutamine amidotransferase-like"/>
    <property type="match status" value="1"/>
</dbReference>